<dbReference type="InterPro" id="IPR045865">
    <property type="entry name" value="ACT-like_dom_sf"/>
</dbReference>
<dbReference type="PANTHER" id="PTHR30182">
    <property type="entry name" value="L-SERINE DEHYDRATASE"/>
    <property type="match status" value="1"/>
</dbReference>
<dbReference type="InterPro" id="IPR004643">
    <property type="entry name" value="Fe-S_L-Ser_bsu"/>
</dbReference>
<dbReference type="CDD" id="cd04903">
    <property type="entry name" value="ACT_LSD"/>
    <property type="match status" value="1"/>
</dbReference>
<dbReference type="Gene3D" id="3.30.1330.90">
    <property type="entry name" value="D-3-phosphoglycerate dehydrogenase, domain 3"/>
    <property type="match status" value="1"/>
</dbReference>
<evidence type="ECO:0000256" key="5">
    <source>
        <dbReference type="ARBA" id="ARBA00022485"/>
    </source>
</evidence>
<evidence type="ECO:0000256" key="11">
    <source>
        <dbReference type="PIRNR" id="PIRNR036692"/>
    </source>
</evidence>
<dbReference type="GO" id="GO:0003941">
    <property type="term" value="F:L-serine ammonia-lyase activity"/>
    <property type="evidence" value="ECO:0007669"/>
    <property type="project" value="UniProtKB-EC"/>
</dbReference>
<evidence type="ECO:0000256" key="9">
    <source>
        <dbReference type="ARBA" id="ARBA00023239"/>
    </source>
</evidence>
<dbReference type="PANTHER" id="PTHR30182:SF12">
    <property type="entry name" value="L-SERINE DEHYDRATASE, BETA CHAIN-RELATED"/>
    <property type="match status" value="1"/>
</dbReference>
<comment type="cofactor">
    <cofactor evidence="1 12">
        <name>[4Fe-4S] cluster</name>
        <dbReference type="ChEBI" id="CHEBI:49883"/>
    </cofactor>
</comment>
<comment type="catalytic activity">
    <reaction evidence="10 11 12">
        <text>L-serine = pyruvate + NH4(+)</text>
        <dbReference type="Rhea" id="RHEA:19169"/>
        <dbReference type="ChEBI" id="CHEBI:15361"/>
        <dbReference type="ChEBI" id="CHEBI:28938"/>
        <dbReference type="ChEBI" id="CHEBI:33384"/>
        <dbReference type="EC" id="4.3.1.17"/>
    </reaction>
</comment>
<keyword evidence="15" id="KW-1185">Reference proteome</keyword>
<comment type="pathway">
    <text evidence="2 11">Carbohydrate biosynthesis; gluconeogenesis.</text>
</comment>
<gene>
    <name evidence="14" type="primary">sdaAB</name>
    <name evidence="14" type="ORF">ACJDT4_04580</name>
</gene>
<dbReference type="Proteomes" id="UP001623592">
    <property type="component" value="Unassembled WGS sequence"/>
</dbReference>
<evidence type="ECO:0000256" key="3">
    <source>
        <dbReference type="ARBA" id="ARBA00008636"/>
    </source>
</evidence>
<dbReference type="InterPro" id="IPR005131">
    <property type="entry name" value="Ser_deHydtase_bsu"/>
</dbReference>
<keyword evidence="8 11" id="KW-0411">Iron-sulfur</keyword>
<accession>A0ABW8TFJ4</accession>
<dbReference type="Pfam" id="PF01842">
    <property type="entry name" value="ACT"/>
    <property type="match status" value="1"/>
</dbReference>
<proteinExistence type="inferred from homology"/>
<dbReference type="EMBL" id="JBJIAA010000003">
    <property type="protein sequence ID" value="MFL0249689.1"/>
    <property type="molecule type" value="Genomic_DNA"/>
</dbReference>
<keyword evidence="4 11" id="KW-0312">Gluconeogenesis</keyword>
<dbReference type="Pfam" id="PF03315">
    <property type="entry name" value="SDH_beta"/>
    <property type="match status" value="1"/>
</dbReference>
<keyword evidence="9 11" id="KW-0456">Lyase</keyword>
<evidence type="ECO:0000256" key="1">
    <source>
        <dbReference type="ARBA" id="ARBA00001966"/>
    </source>
</evidence>
<dbReference type="InterPro" id="IPR051318">
    <property type="entry name" value="Fe-S_L-Ser"/>
</dbReference>
<dbReference type="PROSITE" id="PS51671">
    <property type="entry name" value="ACT"/>
    <property type="match status" value="1"/>
</dbReference>
<evidence type="ECO:0000256" key="2">
    <source>
        <dbReference type="ARBA" id="ARBA00004742"/>
    </source>
</evidence>
<dbReference type="RefSeq" id="WP_406786358.1">
    <property type="nucleotide sequence ID" value="NZ_JBJIAA010000003.1"/>
</dbReference>
<organism evidence="14 15">
    <name type="scientific">Clostridium neuense</name>
    <dbReference type="NCBI Taxonomy" id="1728934"/>
    <lineage>
        <taxon>Bacteria</taxon>
        <taxon>Bacillati</taxon>
        <taxon>Bacillota</taxon>
        <taxon>Clostridia</taxon>
        <taxon>Eubacteriales</taxon>
        <taxon>Clostridiaceae</taxon>
        <taxon>Clostridium</taxon>
    </lineage>
</organism>
<evidence type="ECO:0000313" key="14">
    <source>
        <dbReference type="EMBL" id="MFL0249689.1"/>
    </source>
</evidence>
<reference evidence="14 15" key="1">
    <citation type="submission" date="2024-11" db="EMBL/GenBank/DDBJ databases">
        <authorList>
            <person name="Heng Y.C."/>
            <person name="Lim A.C.H."/>
            <person name="Lee J.K.Y."/>
            <person name="Kittelmann S."/>
        </authorList>
    </citation>
    <scope>NUCLEOTIDE SEQUENCE [LARGE SCALE GENOMIC DNA]</scope>
    <source>
        <strain evidence="14 15">WILCCON 0114</strain>
    </source>
</reference>
<evidence type="ECO:0000256" key="4">
    <source>
        <dbReference type="ARBA" id="ARBA00022432"/>
    </source>
</evidence>
<feature type="domain" description="ACT" evidence="13">
    <location>
        <begin position="151"/>
        <end position="226"/>
    </location>
</feature>
<dbReference type="InterPro" id="IPR029009">
    <property type="entry name" value="ASB_dom_sf"/>
</dbReference>
<dbReference type="Gene3D" id="3.30.70.260">
    <property type="match status" value="1"/>
</dbReference>
<comment type="caution">
    <text evidence="14">The sequence shown here is derived from an EMBL/GenBank/DDBJ whole genome shotgun (WGS) entry which is preliminary data.</text>
</comment>
<dbReference type="InterPro" id="IPR002912">
    <property type="entry name" value="ACT_dom"/>
</dbReference>
<dbReference type="SUPFAM" id="SSF55021">
    <property type="entry name" value="ACT-like"/>
    <property type="match status" value="1"/>
</dbReference>
<evidence type="ECO:0000256" key="12">
    <source>
        <dbReference type="RuleBase" id="RU366059"/>
    </source>
</evidence>
<evidence type="ECO:0000256" key="6">
    <source>
        <dbReference type="ARBA" id="ARBA00022723"/>
    </source>
</evidence>
<sequence length="228" mass="25052">MKEYSAFDILGPVMIGPSSSHTAGAARLGKIAGIIAGGKDNIDEVKFILHGSFAKTYRGHGTDKALVAGILGMNPWDEMLRNSMEMAEKLNLKISFVAGDLGDVHPNTVKFIIHKKDKSIMEITGSSIGGGSIKIIEINNQNMDFSGDYPTLIVYHKDIPGMISKISTMLYDNNINIAFLKVYRSIKGSSASMIFETDNIIPEWLIDAVKKIENVRDVIFIKPIMESE</sequence>
<dbReference type="NCBIfam" id="TIGR00719">
    <property type="entry name" value="sda_beta"/>
    <property type="match status" value="1"/>
</dbReference>
<keyword evidence="6 11" id="KW-0479">Metal-binding</keyword>
<evidence type="ECO:0000256" key="7">
    <source>
        <dbReference type="ARBA" id="ARBA00023004"/>
    </source>
</evidence>
<keyword evidence="5 11" id="KW-0004">4Fe-4S</keyword>
<name>A0ABW8TFJ4_9CLOT</name>
<evidence type="ECO:0000256" key="8">
    <source>
        <dbReference type="ARBA" id="ARBA00023014"/>
    </source>
</evidence>
<keyword evidence="7 11" id="KW-0408">Iron</keyword>
<dbReference type="PIRSF" id="PIRSF036692">
    <property type="entry name" value="SDH_B"/>
    <property type="match status" value="1"/>
</dbReference>
<protein>
    <recommendedName>
        <fullName evidence="11">L-serine deaminase</fullName>
    </recommendedName>
</protein>
<dbReference type="SUPFAM" id="SSF143548">
    <property type="entry name" value="Serine metabolism enzymes domain"/>
    <property type="match status" value="1"/>
</dbReference>
<comment type="similarity">
    <text evidence="3 11 12">Belongs to the iron-sulfur dependent L-serine dehydratase family.</text>
</comment>
<evidence type="ECO:0000259" key="13">
    <source>
        <dbReference type="PROSITE" id="PS51671"/>
    </source>
</evidence>
<evidence type="ECO:0000313" key="15">
    <source>
        <dbReference type="Proteomes" id="UP001623592"/>
    </source>
</evidence>
<evidence type="ECO:0000256" key="10">
    <source>
        <dbReference type="ARBA" id="ARBA00049406"/>
    </source>
</evidence>